<dbReference type="AlphaFoldDB" id="A0A0C9XLP1"/>
<evidence type="ECO:0000313" key="1">
    <source>
        <dbReference type="EMBL" id="KIK05961.1"/>
    </source>
</evidence>
<name>A0A0C9XLP1_9AGAR</name>
<proteinExistence type="predicted"/>
<evidence type="ECO:0000313" key="2">
    <source>
        <dbReference type="Proteomes" id="UP000054477"/>
    </source>
</evidence>
<dbReference type="OrthoDB" id="3037190at2759"/>
<protein>
    <submittedName>
        <fullName evidence="1">Uncharacterized protein</fullName>
    </submittedName>
</protein>
<dbReference type="Proteomes" id="UP000054477">
    <property type="component" value="Unassembled WGS sequence"/>
</dbReference>
<organism evidence="1 2">
    <name type="scientific">Laccaria amethystina LaAM-08-1</name>
    <dbReference type="NCBI Taxonomy" id="1095629"/>
    <lineage>
        <taxon>Eukaryota</taxon>
        <taxon>Fungi</taxon>
        <taxon>Dikarya</taxon>
        <taxon>Basidiomycota</taxon>
        <taxon>Agaricomycotina</taxon>
        <taxon>Agaricomycetes</taxon>
        <taxon>Agaricomycetidae</taxon>
        <taxon>Agaricales</taxon>
        <taxon>Agaricineae</taxon>
        <taxon>Hydnangiaceae</taxon>
        <taxon>Laccaria</taxon>
    </lineage>
</organism>
<sequence length="311" mass="35609">DSPEDNPQKWELWEEQLAFTSIEGNHSGSNITNILFCTVEHYNISDKIRWFTADNASNNDTAIHELNRLLNADGDKCWDLAQHCVRTVALTAVRRLMDKMNQCEPVNSEDEDDDKDSDVADLKVSPSTYLPLQDAINQFVLLTDDSESVPDLQGKSYSDFRLSKQDWQNIELVHEILWEPANAQQSFSSTKTPTVFQTIPILKFLQQTWENMSKVTKFAEMEPALDNGLKNLRKWYCKLAYAKNKWDQDFFNASVQHFEELFESYYITPSLPKTNLDAEGVPGPSNGTYGYSWMQAAIRSRKDAECVNANP</sequence>
<accession>A0A0C9XLP1</accession>
<feature type="non-terminal residue" evidence="1">
    <location>
        <position position="311"/>
    </location>
</feature>
<dbReference type="InterPro" id="IPR012337">
    <property type="entry name" value="RNaseH-like_sf"/>
</dbReference>
<dbReference type="SUPFAM" id="SSF53098">
    <property type="entry name" value="Ribonuclease H-like"/>
    <property type="match status" value="1"/>
</dbReference>
<gene>
    <name evidence="1" type="ORF">K443DRAFT_90372</name>
</gene>
<reference evidence="1 2" key="1">
    <citation type="submission" date="2014-04" db="EMBL/GenBank/DDBJ databases">
        <authorList>
            <consortium name="DOE Joint Genome Institute"/>
            <person name="Kuo A."/>
            <person name="Kohler A."/>
            <person name="Nagy L.G."/>
            <person name="Floudas D."/>
            <person name="Copeland A."/>
            <person name="Barry K.W."/>
            <person name="Cichocki N."/>
            <person name="Veneault-Fourrey C."/>
            <person name="LaButti K."/>
            <person name="Lindquist E.A."/>
            <person name="Lipzen A."/>
            <person name="Lundell T."/>
            <person name="Morin E."/>
            <person name="Murat C."/>
            <person name="Sun H."/>
            <person name="Tunlid A."/>
            <person name="Henrissat B."/>
            <person name="Grigoriev I.V."/>
            <person name="Hibbett D.S."/>
            <person name="Martin F."/>
            <person name="Nordberg H.P."/>
            <person name="Cantor M.N."/>
            <person name="Hua S.X."/>
        </authorList>
    </citation>
    <scope>NUCLEOTIDE SEQUENCE [LARGE SCALE GENOMIC DNA]</scope>
    <source>
        <strain evidence="1 2">LaAM-08-1</strain>
    </source>
</reference>
<reference evidence="2" key="2">
    <citation type="submission" date="2015-01" db="EMBL/GenBank/DDBJ databases">
        <title>Evolutionary Origins and Diversification of the Mycorrhizal Mutualists.</title>
        <authorList>
            <consortium name="DOE Joint Genome Institute"/>
            <consortium name="Mycorrhizal Genomics Consortium"/>
            <person name="Kohler A."/>
            <person name="Kuo A."/>
            <person name="Nagy L.G."/>
            <person name="Floudas D."/>
            <person name="Copeland A."/>
            <person name="Barry K.W."/>
            <person name="Cichocki N."/>
            <person name="Veneault-Fourrey C."/>
            <person name="LaButti K."/>
            <person name="Lindquist E.A."/>
            <person name="Lipzen A."/>
            <person name="Lundell T."/>
            <person name="Morin E."/>
            <person name="Murat C."/>
            <person name="Riley R."/>
            <person name="Ohm R."/>
            <person name="Sun H."/>
            <person name="Tunlid A."/>
            <person name="Henrissat B."/>
            <person name="Grigoriev I.V."/>
            <person name="Hibbett D.S."/>
            <person name="Martin F."/>
        </authorList>
    </citation>
    <scope>NUCLEOTIDE SEQUENCE [LARGE SCALE GENOMIC DNA]</scope>
    <source>
        <strain evidence="2">LaAM-08-1</strain>
    </source>
</reference>
<dbReference type="EMBL" id="KN838556">
    <property type="protein sequence ID" value="KIK05961.1"/>
    <property type="molecule type" value="Genomic_DNA"/>
</dbReference>
<dbReference type="HOGENOM" id="CLU_895893_0_0_1"/>
<keyword evidence="2" id="KW-1185">Reference proteome</keyword>